<keyword evidence="3" id="KW-1185">Reference proteome</keyword>
<protein>
    <submittedName>
        <fullName evidence="2">Uncharacterized protein</fullName>
    </submittedName>
</protein>
<dbReference type="EMBL" id="CAJJDP010000044">
    <property type="protein sequence ID" value="CAD8163835.1"/>
    <property type="molecule type" value="Genomic_DNA"/>
</dbReference>
<dbReference type="AlphaFoldDB" id="A0A8S1UH20"/>
<gene>
    <name evidence="2" type="ORF">POCTA_138.1.T0440052</name>
</gene>
<proteinExistence type="predicted"/>
<accession>A0A8S1UH20</accession>
<sequence length="1081" mass="125001">MNRIIRFGFATYESLIQKLSSADSPATILQIFQQNKDLFKQEHVVLSLRMLGRYSRQLRHDNNYSELTGKLNEIVDQLTEYDIIDVLFWLRKFRQNKIPTNFQQQAQIKLFERIQQMSENQMFSFRNMCNVYFDLSLLNHSNDQLAKSISEQLLTTKQLSPFLIIQLFSSLVVKVNSCSISRNDILILNNAVKVVEGLLEELDVEQKSLLFKSLAEIQFQNLGPKFAMPNLVKQVKELLLQKIELLQEDSVLNIFKAYASLPRYFENDLIKELKDMIVTTIEQNPNNLSSKFLVHLIERIINNHSSRFPQEMVNKIIGELTERIQKKEVEPQLISQLCINLLNSKKHDDLTAAIKESGETNVKILNYLYVSGVNMKEYVDQFVQNQESKRINTYNALHYLIFAQRDAQEHVQTFMNVCKQVIQQNPHSLLKTILEIKINSSIKYQVQEEAFMQIVEDVKSKKTEIFKVLKELLNSCINHKCKQALIQLCEQPEGKSYGKLILSKVVGDAEEFDSDKLSIILQLLQKDPSNIPLYKFVDYLTLNIQNLQGLIRSDQINWVCQVILSAYQNQSSARLNAIVNFVQRFENAGYSSKSIAQLVKKISEIYRAANPNTPYPDSTFVQLLINLNVLTPEDAVIQLNNERSYQFLKVQLCGIALTLENPPENVIQLRDKIKAECQLDAEEMKIKQIQEVSSLCKLTQNETDKIKSQIKAQASKMTSRQYFDLVMYSKEVTIIKELAFQFPSIGAKLGLIKTLKVVEKFQKYHLSNQMIYNILLEQYGQSFNSIFNELRIQVLSLLSIGKLKQVDVFLKTLEKINKSPQSYKTFFNDILECIIQLGMTENEIVTQVKILSEKLNLGTSQNLKLIHYYVMAEQPLEEIEKIAQGLEAFKTRETNRINQIYEILRRVYPDSKVTQVHDALIKDDKTTISFKKSQYSIDYIQLLLQAVGVQVEVNHQIENILIEIYLPQTQQSVLTLTGYNLNYDRSSLTGLGVLQKKILSLVTKQVCVVNFKELIDITNYEDKVKYLQNQGIQITVDPAKADFNALKQFEKKESQKKQNNNRKSQNQQHELDESLEQLEVP</sequence>
<evidence type="ECO:0000256" key="1">
    <source>
        <dbReference type="SAM" id="MobiDB-lite"/>
    </source>
</evidence>
<feature type="compositionally biased region" description="Low complexity" evidence="1">
    <location>
        <begin position="1057"/>
        <end position="1068"/>
    </location>
</feature>
<dbReference type="Proteomes" id="UP000683925">
    <property type="component" value="Unassembled WGS sequence"/>
</dbReference>
<comment type="caution">
    <text evidence="2">The sequence shown here is derived from an EMBL/GenBank/DDBJ whole genome shotgun (WGS) entry which is preliminary data.</text>
</comment>
<dbReference type="OrthoDB" id="305036at2759"/>
<dbReference type="OMA" id="IDITNYE"/>
<reference evidence="2" key="1">
    <citation type="submission" date="2021-01" db="EMBL/GenBank/DDBJ databases">
        <authorList>
            <consortium name="Genoscope - CEA"/>
            <person name="William W."/>
        </authorList>
    </citation>
    <scope>NUCLEOTIDE SEQUENCE</scope>
</reference>
<organism evidence="2 3">
    <name type="scientific">Paramecium octaurelia</name>
    <dbReference type="NCBI Taxonomy" id="43137"/>
    <lineage>
        <taxon>Eukaryota</taxon>
        <taxon>Sar</taxon>
        <taxon>Alveolata</taxon>
        <taxon>Ciliophora</taxon>
        <taxon>Intramacronucleata</taxon>
        <taxon>Oligohymenophorea</taxon>
        <taxon>Peniculida</taxon>
        <taxon>Parameciidae</taxon>
        <taxon>Paramecium</taxon>
    </lineage>
</organism>
<feature type="region of interest" description="Disordered" evidence="1">
    <location>
        <begin position="1051"/>
        <end position="1081"/>
    </location>
</feature>
<evidence type="ECO:0000313" key="3">
    <source>
        <dbReference type="Proteomes" id="UP000683925"/>
    </source>
</evidence>
<evidence type="ECO:0000313" key="2">
    <source>
        <dbReference type="EMBL" id="CAD8163835.1"/>
    </source>
</evidence>
<name>A0A8S1UH20_PAROT</name>